<dbReference type="InterPro" id="IPR040446">
    <property type="entry name" value="RRP7"/>
</dbReference>
<reference evidence="4" key="1">
    <citation type="submission" date="2021-01" db="EMBL/GenBank/DDBJ databases">
        <authorList>
            <person name="Corre E."/>
            <person name="Pelletier E."/>
            <person name="Niang G."/>
            <person name="Scheremetjew M."/>
            <person name="Finn R."/>
            <person name="Kale V."/>
            <person name="Holt S."/>
            <person name="Cochrane G."/>
            <person name="Meng A."/>
            <person name="Brown T."/>
            <person name="Cohen L."/>
        </authorList>
    </citation>
    <scope>NUCLEOTIDE SEQUENCE</scope>
    <source>
        <strain evidence="4">SAG 36.94</strain>
    </source>
</reference>
<gene>
    <name evidence="4" type="ORF">CCAE0312_LOCUS8291</name>
</gene>
<dbReference type="GO" id="GO:0000028">
    <property type="term" value="P:ribosomal small subunit assembly"/>
    <property type="evidence" value="ECO:0007669"/>
    <property type="project" value="TreeGrafter"/>
</dbReference>
<dbReference type="EMBL" id="HBGH01014895">
    <property type="protein sequence ID" value="CAD9236199.1"/>
    <property type="molecule type" value="Transcribed_RNA"/>
</dbReference>
<protein>
    <recommendedName>
        <fullName evidence="3">Ribosomal RNA-processing protein 7 C-terminal domain-containing protein</fullName>
    </recommendedName>
</protein>
<sequence length="310" mass="34897">MKAKVLLNGYRVVALPLGEIDVNEYTKAGVEKRCSRAAKRYLYLRRHQGGSEDAVFVANVKAGVSEKDVRRCWTVNGLDPDGIQSVGVGSLRGNEREGGGAWFVRVVLKCASAVEEILDKNELDLRDLAGYLWGKDQGEDGARQDWDRKEGRTRDGMGLSHSKESVGFDAALASYRAARPGAGRMREWSVKIMEEYERNEAEQTRKNLVNAVDDDGFVLVRSGGRRGIVRDPTGASVGAAPRHLGQDAYEKRILKKQRTTLDVEDFYGIKKKEVRRNQVLELRRQFQIDQDRMRKMANAMESREPHEGNK</sequence>
<feature type="domain" description="Ribosomal RNA-processing protein 7 C-terminal" evidence="3">
    <location>
        <begin position="183"/>
        <end position="299"/>
    </location>
</feature>
<comment type="similarity">
    <text evidence="1">Belongs to the RRP7 family.</text>
</comment>
<dbReference type="AlphaFoldDB" id="A0A7S1TH42"/>
<dbReference type="GO" id="GO:0034456">
    <property type="term" value="C:UTP-C complex"/>
    <property type="evidence" value="ECO:0007669"/>
    <property type="project" value="TreeGrafter"/>
</dbReference>
<evidence type="ECO:0000313" key="4">
    <source>
        <dbReference type="EMBL" id="CAD9236199.1"/>
    </source>
</evidence>
<dbReference type="Pfam" id="PF12923">
    <property type="entry name" value="RRP7"/>
    <property type="match status" value="1"/>
</dbReference>
<name>A0A7S1TH42_9RHOD</name>
<evidence type="ECO:0000259" key="3">
    <source>
        <dbReference type="Pfam" id="PF12923"/>
    </source>
</evidence>
<dbReference type="GO" id="GO:0032545">
    <property type="term" value="C:CURI complex"/>
    <property type="evidence" value="ECO:0007669"/>
    <property type="project" value="TreeGrafter"/>
</dbReference>
<feature type="region of interest" description="Disordered" evidence="2">
    <location>
        <begin position="139"/>
        <end position="160"/>
    </location>
</feature>
<proteinExistence type="inferred from homology"/>
<dbReference type="GO" id="GO:0006364">
    <property type="term" value="P:rRNA processing"/>
    <property type="evidence" value="ECO:0007669"/>
    <property type="project" value="TreeGrafter"/>
</dbReference>
<evidence type="ECO:0000256" key="2">
    <source>
        <dbReference type="SAM" id="MobiDB-lite"/>
    </source>
</evidence>
<organism evidence="4">
    <name type="scientific">Compsopogon caeruleus</name>
    <dbReference type="NCBI Taxonomy" id="31354"/>
    <lineage>
        <taxon>Eukaryota</taxon>
        <taxon>Rhodophyta</taxon>
        <taxon>Compsopogonophyceae</taxon>
        <taxon>Compsopogonales</taxon>
        <taxon>Compsopogonaceae</taxon>
        <taxon>Compsopogon</taxon>
    </lineage>
</organism>
<accession>A0A7S1TH42</accession>
<dbReference type="PANTHER" id="PTHR13191:SF0">
    <property type="entry name" value="RIBOSOMAL RNA-PROCESSING PROTEIN 7 HOMOLOG A-RELATED"/>
    <property type="match status" value="1"/>
</dbReference>
<feature type="compositionally biased region" description="Basic and acidic residues" evidence="2">
    <location>
        <begin position="301"/>
        <end position="310"/>
    </location>
</feature>
<evidence type="ECO:0000256" key="1">
    <source>
        <dbReference type="ARBA" id="ARBA00006110"/>
    </source>
</evidence>
<dbReference type="InterPro" id="IPR024326">
    <property type="entry name" value="RRP7_C"/>
</dbReference>
<dbReference type="PANTHER" id="PTHR13191">
    <property type="entry name" value="RIBOSOMAL RNA PROCESSING PROTEIN 7-RELATED"/>
    <property type="match status" value="1"/>
</dbReference>
<feature type="region of interest" description="Disordered" evidence="2">
    <location>
        <begin position="291"/>
        <end position="310"/>
    </location>
</feature>